<organism evidence="6 7">
    <name type="scientific">Candidatus Portnoybacteria bacterium CG_4_10_14_0_8_um_filter_40_50</name>
    <dbReference type="NCBI Taxonomy" id="1974800"/>
    <lineage>
        <taxon>Bacteria</taxon>
        <taxon>Candidatus Portnoyibacteriota</taxon>
    </lineage>
</organism>
<dbReference type="PANTHER" id="PTHR11228:SF7">
    <property type="entry name" value="PQQA PEPTIDE CYCLASE"/>
    <property type="match status" value="1"/>
</dbReference>
<keyword evidence="3" id="KW-0408">Iron</keyword>
<accession>A0A2M7QSY7</accession>
<dbReference type="Pfam" id="PF04055">
    <property type="entry name" value="Radical_SAM"/>
    <property type="match status" value="1"/>
</dbReference>
<dbReference type="GO" id="GO:0051536">
    <property type="term" value="F:iron-sulfur cluster binding"/>
    <property type="evidence" value="ECO:0007669"/>
    <property type="project" value="UniProtKB-KW"/>
</dbReference>
<keyword evidence="2" id="KW-0479">Metal-binding</keyword>
<dbReference type="AlphaFoldDB" id="A0A2M7QSY7"/>
<dbReference type="InterPro" id="IPR050377">
    <property type="entry name" value="Radical_SAM_PqqE_MftC-like"/>
</dbReference>
<dbReference type="InterPro" id="IPR007197">
    <property type="entry name" value="rSAM"/>
</dbReference>
<gene>
    <name evidence="6" type="ORF">COY85_00205</name>
</gene>
<dbReference type="GO" id="GO:0046872">
    <property type="term" value="F:metal ion binding"/>
    <property type="evidence" value="ECO:0007669"/>
    <property type="project" value="UniProtKB-KW"/>
</dbReference>
<evidence type="ECO:0000259" key="5">
    <source>
        <dbReference type="Pfam" id="PF04055"/>
    </source>
</evidence>
<keyword evidence="4" id="KW-0411">Iron-sulfur</keyword>
<dbReference type="EMBL" id="PFLK01000004">
    <property type="protein sequence ID" value="PIY75434.1"/>
    <property type="molecule type" value="Genomic_DNA"/>
</dbReference>
<dbReference type="SFLD" id="SFLDS00029">
    <property type="entry name" value="Radical_SAM"/>
    <property type="match status" value="1"/>
</dbReference>
<proteinExistence type="predicted"/>
<dbReference type="CDD" id="cd01335">
    <property type="entry name" value="Radical_SAM"/>
    <property type="match status" value="1"/>
</dbReference>
<dbReference type="PANTHER" id="PTHR11228">
    <property type="entry name" value="RADICAL SAM DOMAIN PROTEIN"/>
    <property type="match status" value="1"/>
</dbReference>
<dbReference type="Proteomes" id="UP000229481">
    <property type="component" value="Unassembled WGS sequence"/>
</dbReference>
<protein>
    <recommendedName>
        <fullName evidence="5">Radical SAM core domain-containing protein</fullName>
    </recommendedName>
</protein>
<feature type="domain" description="Radical SAM core" evidence="5">
    <location>
        <begin position="13"/>
        <end position="129"/>
    </location>
</feature>
<reference evidence="7" key="1">
    <citation type="submission" date="2017-09" db="EMBL/GenBank/DDBJ databases">
        <title>Depth-based differentiation of microbial function through sediment-hosted aquifers and enrichment of novel symbionts in the deep terrestrial subsurface.</title>
        <authorList>
            <person name="Probst A.J."/>
            <person name="Ladd B."/>
            <person name="Jarett J.K."/>
            <person name="Geller-Mcgrath D.E."/>
            <person name="Sieber C.M.K."/>
            <person name="Emerson J.B."/>
            <person name="Anantharaman K."/>
            <person name="Thomas B.C."/>
            <person name="Malmstrom R."/>
            <person name="Stieglmeier M."/>
            <person name="Klingl A."/>
            <person name="Woyke T."/>
            <person name="Ryan C.M."/>
            <person name="Banfield J.F."/>
        </authorList>
    </citation>
    <scope>NUCLEOTIDE SEQUENCE [LARGE SCALE GENOMIC DNA]</scope>
</reference>
<evidence type="ECO:0000256" key="4">
    <source>
        <dbReference type="ARBA" id="ARBA00023014"/>
    </source>
</evidence>
<dbReference type="InterPro" id="IPR058240">
    <property type="entry name" value="rSAM_sf"/>
</dbReference>
<dbReference type="Gene3D" id="3.20.20.70">
    <property type="entry name" value="Aldolase class I"/>
    <property type="match status" value="1"/>
</dbReference>
<dbReference type="GO" id="GO:0003824">
    <property type="term" value="F:catalytic activity"/>
    <property type="evidence" value="ECO:0007669"/>
    <property type="project" value="InterPro"/>
</dbReference>
<evidence type="ECO:0000313" key="7">
    <source>
        <dbReference type="Proteomes" id="UP000229481"/>
    </source>
</evidence>
<evidence type="ECO:0000256" key="2">
    <source>
        <dbReference type="ARBA" id="ARBA00022723"/>
    </source>
</evidence>
<dbReference type="InterPro" id="IPR013785">
    <property type="entry name" value="Aldolase_TIM"/>
</dbReference>
<name>A0A2M7QSY7_9BACT</name>
<comment type="caution">
    <text evidence="6">The sequence shown here is derived from an EMBL/GenBank/DDBJ whole genome shotgun (WGS) entry which is preliminary data.</text>
</comment>
<evidence type="ECO:0000256" key="3">
    <source>
        <dbReference type="ARBA" id="ARBA00023004"/>
    </source>
</evidence>
<dbReference type="SUPFAM" id="SSF102114">
    <property type="entry name" value="Radical SAM enzymes"/>
    <property type="match status" value="1"/>
</dbReference>
<evidence type="ECO:0000256" key="1">
    <source>
        <dbReference type="ARBA" id="ARBA00022691"/>
    </source>
</evidence>
<evidence type="ECO:0000313" key="6">
    <source>
        <dbReference type="EMBL" id="PIY75434.1"/>
    </source>
</evidence>
<keyword evidence="1" id="KW-0949">S-adenosyl-L-methionine</keyword>
<sequence length="374" mass="43627">MTYPKQIHINIDVTNKCDRNCIHCASNSDLKNPIDISCEKVERLLKEIRRINSTVFLSLTGGGEPLMNEQLPDIVKMVYNFQGTKKFSLVTSGFLDNDIEKKRLKKTVKNAPDYKKFKFCLSLHSFNSKAMERFEETFKFLLDSGPKNFCVKTTVAPSDDIHSRLEKLFEKYKVYPFSIGHDVWQRFKTRVFTKKVYDEDFENDSLVGFAHLFDYWYVCPDKKKLILVSTQFLSPQGRAKNLKCKMFSMHRACSAIFRERLTDFHIDSNGSYFPSGYCNTKTYPHMTIGTLDEKIERIIDKRRIFVKNMLGLIISDKRLYDRKNDLCSLCSKIKAEQDALATKLIKGGDNDGRTITGRTYWAEQTRQYIWNKLE</sequence>